<organism evidence="2">
    <name type="scientific">Balaenoptera musculus</name>
    <name type="common">Blue whale</name>
    <dbReference type="NCBI Taxonomy" id="9771"/>
    <lineage>
        <taxon>Eukaryota</taxon>
        <taxon>Metazoa</taxon>
        <taxon>Chordata</taxon>
        <taxon>Craniata</taxon>
        <taxon>Vertebrata</taxon>
        <taxon>Euteleostomi</taxon>
        <taxon>Mammalia</taxon>
        <taxon>Eutheria</taxon>
        <taxon>Laurasiatheria</taxon>
        <taxon>Artiodactyla</taxon>
        <taxon>Whippomorpha</taxon>
        <taxon>Cetacea</taxon>
        <taxon>Mysticeti</taxon>
        <taxon>Balaenopteridae</taxon>
        <taxon>Balaenoptera</taxon>
    </lineage>
</organism>
<dbReference type="GeneTree" id="ENSGT00910000148205"/>
<accession>A0A8C0CA21</accession>
<evidence type="ECO:0000313" key="2">
    <source>
        <dbReference type="Ensembl" id="ENSBMSP00010002888.1"/>
    </source>
</evidence>
<name>A0A8C0CA21_BALMU</name>
<dbReference type="Ensembl" id="ENSBMST00010003194.1">
    <property type="protein sequence ID" value="ENSBMSP00010002888.1"/>
    <property type="gene ID" value="ENSBMSG00010002175.1"/>
</dbReference>
<sequence length="118" mass="12468">WAGETGGLAGRFLLDALAPLEGALGFLCYVLLKLAGSPSGRYAAPRSAFRLRARAAWAGQELPSLAVPLLACAERLSLWPNCILLTTFLIHYATGHWRPSAGSTKMPQGSPPISGHSP</sequence>
<protein>
    <submittedName>
        <fullName evidence="2">Uncharacterized protein</fullName>
    </submittedName>
</protein>
<evidence type="ECO:0000256" key="1">
    <source>
        <dbReference type="SAM" id="MobiDB-lite"/>
    </source>
</evidence>
<proteinExistence type="predicted"/>
<reference evidence="2" key="1">
    <citation type="submission" date="2023-09" db="UniProtKB">
        <authorList>
            <consortium name="Ensembl"/>
        </authorList>
    </citation>
    <scope>IDENTIFICATION</scope>
</reference>
<dbReference type="AlphaFoldDB" id="A0A8C0CA21"/>
<feature type="region of interest" description="Disordered" evidence="1">
    <location>
        <begin position="99"/>
        <end position="118"/>
    </location>
</feature>